<organism evidence="1 2">
    <name type="scientific">Micromonospora zhanjiangensis</name>
    <dbReference type="NCBI Taxonomy" id="1522057"/>
    <lineage>
        <taxon>Bacteria</taxon>
        <taxon>Bacillati</taxon>
        <taxon>Actinomycetota</taxon>
        <taxon>Actinomycetes</taxon>
        <taxon>Micromonosporales</taxon>
        <taxon>Micromonosporaceae</taxon>
        <taxon>Micromonospora</taxon>
    </lineage>
</organism>
<reference evidence="2" key="1">
    <citation type="journal article" date="2019" name="Int. J. Syst. Evol. Microbiol.">
        <title>The Global Catalogue of Microorganisms (GCM) 10K type strain sequencing project: providing services to taxonomists for standard genome sequencing and annotation.</title>
        <authorList>
            <consortium name="The Broad Institute Genomics Platform"/>
            <consortium name="The Broad Institute Genome Sequencing Center for Infectious Disease"/>
            <person name="Wu L."/>
            <person name="Ma J."/>
        </authorList>
    </citation>
    <scope>NUCLEOTIDE SEQUENCE [LARGE SCALE GENOMIC DNA]</scope>
    <source>
        <strain evidence="2">2902at01</strain>
    </source>
</reference>
<comment type="caution">
    <text evidence="1">The sequence shown here is derived from an EMBL/GenBank/DDBJ whole genome shotgun (WGS) entry which is preliminary data.</text>
</comment>
<name>A0ABV8KVM2_9ACTN</name>
<sequence>MKDYHSDWTEEQSAVYDEAYRVGQEWAQDPETPVDEQQRVVNLAEADEDDLADVEIEYQPLVDAVADATGVDLASVPASRDDPGFAGFVDGVRDAVAGDTFGL</sequence>
<proteinExistence type="predicted"/>
<dbReference type="EMBL" id="JBHSBN010000034">
    <property type="protein sequence ID" value="MFC4110139.1"/>
    <property type="molecule type" value="Genomic_DNA"/>
</dbReference>
<evidence type="ECO:0000313" key="2">
    <source>
        <dbReference type="Proteomes" id="UP001595868"/>
    </source>
</evidence>
<dbReference type="Proteomes" id="UP001595868">
    <property type="component" value="Unassembled WGS sequence"/>
</dbReference>
<accession>A0ABV8KVM2</accession>
<keyword evidence="2" id="KW-1185">Reference proteome</keyword>
<dbReference type="RefSeq" id="WP_377552301.1">
    <property type="nucleotide sequence ID" value="NZ_JBHSBN010000034.1"/>
</dbReference>
<evidence type="ECO:0000313" key="1">
    <source>
        <dbReference type="EMBL" id="MFC4110139.1"/>
    </source>
</evidence>
<gene>
    <name evidence="1" type="ORF">ACFOX0_29985</name>
</gene>
<protein>
    <submittedName>
        <fullName evidence="1">Uncharacterized protein</fullName>
    </submittedName>
</protein>